<organism evidence="1 2">
    <name type="scientific">Tichowtungia aerotolerans</name>
    <dbReference type="NCBI Taxonomy" id="2697043"/>
    <lineage>
        <taxon>Bacteria</taxon>
        <taxon>Pseudomonadati</taxon>
        <taxon>Kiritimatiellota</taxon>
        <taxon>Tichowtungiia</taxon>
        <taxon>Tichowtungiales</taxon>
        <taxon>Tichowtungiaceae</taxon>
        <taxon>Tichowtungia</taxon>
    </lineage>
</organism>
<name>A0A6P1M424_9BACT</name>
<reference evidence="1 2" key="1">
    <citation type="submission" date="2020-01" db="EMBL/GenBank/DDBJ databases">
        <title>Ponticoccus aerotolerans gen. nov., sp. nov., an anaerobic bacterium and proposal of Ponticoccusceae fam. nov., Ponticoccusles ord. nov. and Ponticoccuse classis nov. in the phylum Kiritimatiellaeota.</title>
        <authorList>
            <person name="Zhou L.Y."/>
            <person name="Du Z.J."/>
        </authorList>
    </citation>
    <scope>NUCLEOTIDE SEQUENCE [LARGE SCALE GENOMIC DNA]</scope>
    <source>
        <strain evidence="1 2">S-5007</strain>
    </source>
</reference>
<dbReference type="EMBL" id="CP047593">
    <property type="protein sequence ID" value="QHI69350.1"/>
    <property type="molecule type" value="Genomic_DNA"/>
</dbReference>
<dbReference type="AlphaFoldDB" id="A0A6P1M424"/>
<keyword evidence="2" id="KW-1185">Reference proteome</keyword>
<gene>
    <name evidence="1" type="ORF">GT409_07760</name>
</gene>
<sequence length="249" mass="27092">MNKIKVWLGAVAIVGIFGNALAVDEAGGLVFDSVIFSENFDAYQADRVLPRGKVWKSVSSKEEKDCVVLVRADENNIFGGAGNKYLQIDDNSTDMAARVLAKNVPGFSSKLFRMSFDFYEPDNSKTGAFGFRAGVDSIAKSDETVVNGVQLSDGKSRPGADYSLGEKHHMDLYINETGERISYMAPDGSSMRLKSENCAVWIDGICVAKGADIQRSLKESVAATGFKLETYSSSKQEVWVDNIEIAVAQ</sequence>
<evidence type="ECO:0000313" key="1">
    <source>
        <dbReference type="EMBL" id="QHI69350.1"/>
    </source>
</evidence>
<dbReference type="Proteomes" id="UP000464954">
    <property type="component" value="Chromosome"/>
</dbReference>
<accession>A0A6P1M424</accession>
<dbReference type="KEGG" id="taer:GT409_07760"/>
<proteinExistence type="predicted"/>
<dbReference type="RefSeq" id="WP_160628532.1">
    <property type="nucleotide sequence ID" value="NZ_CP047593.1"/>
</dbReference>
<protein>
    <submittedName>
        <fullName evidence="1">Uncharacterized protein</fullName>
    </submittedName>
</protein>
<evidence type="ECO:0000313" key="2">
    <source>
        <dbReference type="Proteomes" id="UP000464954"/>
    </source>
</evidence>